<dbReference type="AlphaFoldDB" id="A0A4R4P0U1"/>
<dbReference type="Pfam" id="PF00160">
    <property type="entry name" value="Pro_isomerase"/>
    <property type="match status" value="1"/>
</dbReference>
<dbReference type="PANTHER" id="PTHR45625:SF3">
    <property type="entry name" value="PEPTIDYL-PROLYL CIS-TRANS ISOMERASE B-RELATED"/>
    <property type="match status" value="1"/>
</dbReference>
<feature type="signal peptide" evidence="2">
    <location>
        <begin position="1"/>
        <end position="27"/>
    </location>
</feature>
<dbReference type="EMBL" id="SMKA01000339">
    <property type="protein sequence ID" value="TDC15449.1"/>
    <property type="molecule type" value="Genomic_DNA"/>
</dbReference>
<dbReference type="InterPro" id="IPR002130">
    <property type="entry name" value="Cyclophilin-type_PPIase_dom"/>
</dbReference>
<name>A0A4R4P0U1_9ACTN</name>
<dbReference type="InterPro" id="IPR029000">
    <property type="entry name" value="Cyclophilin-like_dom_sf"/>
</dbReference>
<keyword evidence="5" id="KW-1185">Reference proteome</keyword>
<sequence length="191" mass="20572">MGRWKRVVVILLVAAVALVLESWTVHATPTMFKNCTYTRTGDGTVRPPFSLTPTLGSVKVTLKTDRGTLELRLDRQNAPCAVHSFTHLALQRYYHGTPCPRRTRAILECGAGRPGYRFPAELTGKEQYRRGVVALSNNPAGNGSAFFLVHGVHGAPAGSTIIGTVTSGLTILDRIAAEPGQPVQVLEVLIG</sequence>
<comment type="caution">
    <text evidence="4">The sequence shown here is derived from an EMBL/GenBank/DDBJ whole genome shotgun (WGS) entry which is preliminary data.</text>
</comment>
<dbReference type="OrthoDB" id="5507614at2"/>
<reference evidence="4 5" key="1">
    <citation type="submission" date="2019-03" db="EMBL/GenBank/DDBJ databases">
        <title>Draft genome sequences of novel Actinobacteria.</title>
        <authorList>
            <person name="Sahin N."/>
            <person name="Ay H."/>
            <person name="Saygin H."/>
        </authorList>
    </citation>
    <scope>NUCLEOTIDE SEQUENCE [LARGE SCALE GENOMIC DNA]</scope>
    <source>
        <strain evidence="4 5">JCM 30547</strain>
    </source>
</reference>
<feature type="domain" description="PPIase cyclophilin-type" evidence="3">
    <location>
        <begin position="60"/>
        <end position="179"/>
    </location>
</feature>
<evidence type="ECO:0000313" key="4">
    <source>
        <dbReference type="EMBL" id="TDC15449.1"/>
    </source>
</evidence>
<comment type="function">
    <text evidence="1">PPIases accelerate the folding of proteins. It catalyzes the cis-trans isomerization of proline imidic peptide bonds in oligopeptides.</text>
</comment>
<dbReference type="Proteomes" id="UP000295075">
    <property type="component" value="Unassembled WGS sequence"/>
</dbReference>
<evidence type="ECO:0000259" key="3">
    <source>
        <dbReference type="Pfam" id="PF00160"/>
    </source>
</evidence>
<dbReference type="RefSeq" id="WP_132415058.1">
    <property type="nucleotide sequence ID" value="NZ_SMKA01000339.1"/>
</dbReference>
<protein>
    <submittedName>
        <fullName evidence="4">Peptidylprolyl isomerase</fullName>
    </submittedName>
</protein>
<dbReference type="Gene3D" id="2.40.100.10">
    <property type="entry name" value="Cyclophilin-like"/>
    <property type="match status" value="1"/>
</dbReference>
<proteinExistence type="predicted"/>
<accession>A0A4R4P0U1</accession>
<dbReference type="InterPro" id="IPR044666">
    <property type="entry name" value="Cyclophilin_A-like"/>
</dbReference>
<evidence type="ECO:0000256" key="2">
    <source>
        <dbReference type="SAM" id="SignalP"/>
    </source>
</evidence>
<gene>
    <name evidence="4" type="ORF">E1261_40455</name>
</gene>
<keyword evidence="2" id="KW-0732">Signal</keyword>
<keyword evidence="4" id="KW-0413">Isomerase</keyword>
<evidence type="ECO:0000313" key="5">
    <source>
        <dbReference type="Proteomes" id="UP000295075"/>
    </source>
</evidence>
<dbReference type="PANTHER" id="PTHR45625">
    <property type="entry name" value="PEPTIDYL-PROLYL CIS-TRANS ISOMERASE-RELATED"/>
    <property type="match status" value="1"/>
</dbReference>
<evidence type="ECO:0000256" key="1">
    <source>
        <dbReference type="ARBA" id="ARBA00002388"/>
    </source>
</evidence>
<feature type="chain" id="PRO_5020374775" evidence="2">
    <location>
        <begin position="28"/>
        <end position="191"/>
    </location>
</feature>
<dbReference type="GO" id="GO:0003755">
    <property type="term" value="F:peptidyl-prolyl cis-trans isomerase activity"/>
    <property type="evidence" value="ECO:0007669"/>
    <property type="project" value="InterPro"/>
</dbReference>
<dbReference type="SUPFAM" id="SSF50891">
    <property type="entry name" value="Cyclophilin-like"/>
    <property type="match status" value="1"/>
</dbReference>
<organism evidence="4 5">
    <name type="scientific">Kribbella albertanoniae</name>
    <dbReference type="NCBI Taxonomy" id="1266829"/>
    <lineage>
        <taxon>Bacteria</taxon>
        <taxon>Bacillati</taxon>
        <taxon>Actinomycetota</taxon>
        <taxon>Actinomycetes</taxon>
        <taxon>Propionibacteriales</taxon>
        <taxon>Kribbellaceae</taxon>
        <taxon>Kribbella</taxon>
    </lineage>
</organism>